<dbReference type="Proteomes" id="UP000247810">
    <property type="component" value="Unassembled WGS sequence"/>
</dbReference>
<feature type="region of interest" description="Disordered" evidence="1">
    <location>
        <begin position="65"/>
        <end position="85"/>
    </location>
</feature>
<name>A0A319DDZ7_9EURO</name>
<organism evidence="2 3">
    <name type="scientific">Aspergillus ellipticus CBS 707.79</name>
    <dbReference type="NCBI Taxonomy" id="1448320"/>
    <lineage>
        <taxon>Eukaryota</taxon>
        <taxon>Fungi</taxon>
        <taxon>Dikarya</taxon>
        <taxon>Ascomycota</taxon>
        <taxon>Pezizomycotina</taxon>
        <taxon>Eurotiomycetes</taxon>
        <taxon>Eurotiomycetidae</taxon>
        <taxon>Eurotiales</taxon>
        <taxon>Aspergillaceae</taxon>
        <taxon>Aspergillus</taxon>
        <taxon>Aspergillus subgen. Circumdati</taxon>
    </lineage>
</organism>
<proteinExistence type="predicted"/>
<evidence type="ECO:0000313" key="3">
    <source>
        <dbReference type="Proteomes" id="UP000247810"/>
    </source>
</evidence>
<feature type="compositionally biased region" description="Basic residues" evidence="1">
    <location>
        <begin position="73"/>
        <end position="85"/>
    </location>
</feature>
<dbReference type="VEuPathDB" id="FungiDB:BO71DRAFT_397960"/>
<accession>A0A319DDZ7</accession>
<dbReference type="AlphaFoldDB" id="A0A319DDZ7"/>
<evidence type="ECO:0000256" key="1">
    <source>
        <dbReference type="SAM" id="MobiDB-lite"/>
    </source>
</evidence>
<protein>
    <submittedName>
        <fullName evidence="2">Uncharacterized protein</fullName>
    </submittedName>
</protein>
<gene>
    <name evidence="2" type="ORF">BO71DRAFT_397960</name>
</gene>
<dbReference type="EMBL" id="KZ825852">
    <property type="protein sequence ID" value="PYH95511.1"/>
    <property type="molecule type" value="Genomic_DNA"/>
</dbReference>
<sequence>MLLSLLYRRQPTSQPHPTAITTLRRLSPLPPSRNFFPCQARHPTQGRSVTPSALVSPHLFYDIAPGAATRPKASSRSHPALRPRP</sequence>
<keyword evidence="3" id="KW-1185">Reference proteome</keyword>
<evidence type="ECO:0000313" key="2">
    <source>
        <dbReference type="EMBL" id="PYH95511.1"/>
    </source>
</evidence>
<reference evidence="2 3" key="1">
    <citation type="submission" date="2018-02" db="EMBL/GenBank/DDBJ databases">
        <title>The genomes of Aspergillus section Nigri reveals drivers in fungal speciation.</title>
        <authorList>
            <consortium name="DOE Joint Genome Institute"/>
            <person name="Vesth T.C."/>
            <person name="Nybo J."/>
            <person name="Theobald S."/>
            <person name="Brandl J."/>
            <person name="Frisvad J.C."/>
            <person name="Nielsen K.F."/>
            <person name="Lyhne E.K."/>
            <person name="Kogle M.E."/>
            <person name="Kuo A."/>
            <person name="Riley R."/>
            <person name="Clum A."/>
            <person name="Nolan M."/>
            <person name="Lipzen A."/>
            <person name="Salamov A."/>
            <person name="Henrissat B."/>
            <person name="Wiebenga A."/>
            <person name="De vries R.P."/>
            <person name="Grigoriev I.V."/>
            <person name="Mortensen U.H."/>
            <person name="Andersen M.R."/>
            <person name="Baker S.E."/>
        </authorList>
    </citation>
    <scope>NUCLEOTIDE SEQUENCE [LARGE SCALE GENOMIC DNA]</scope>
    <source>
        <strain evidence="2 3">CBS 707.79</strain>
    </source>
</reference>